<keyword evidence="1" id="KW-0175">Coiled coil</keyword>
<protein>
    <submittedName>
        <fullName evidence="3">DUF2326 domain-containing protein</fullName>
    </submittedName>
</protein>
<organism evidence="3 4">
    <name type="scientific">Natronospirillum operosum</name>
    <dbReference type="NCBI Taxonomy" id="2759953"/>
    <lineage>
        <taxon>Bacteria</taxon>
        <taxon>Pseudomonadati</taxon>
        <taxon>Pseudomonadota</taxon>
        <taxon>Gammaproteobacteria</taxon>
        <taxon>Oceanospirillales</taxon>
        <taxon>Natronospirillaceae</taxon>
        <taxon>Natronospirillum</taxon>
    </lineage>
</organism>
<evidence type="ECO:0000256" key="1">
    <source>
        <dbReference type="SAM" id="Coils"/>
    </source>
</evidence>
<feature type="coiled-coil region" evidence="1">
    <location>
        <begin position="214"/>
        <end position="271"/>
    </location>
</feature>
<dbReference type="AlphaFoldDB" id="A0A4Z0WGC9"/>
<comment type="caution">
    <text evidence="3">The sequence shown here is derived from an EMBL/GenBank/DDBJ whole genome shotgun (WGS) entry which is preliminary data.</text>
</comment>
<dbReference type="GO" id="GO:0006302">
    <property type="term" value="P:double-strand break repair"/>
    <property type="evidence" value="ECO:0007669"/>
    <property type="project" value="InterPro"/>
</dbReference>
<dbReference type="EMBL" id="SRMF01000002">
    <property type="protein sequence ID" value="TGG93838.1"/>
    <property type="molecule type" value="Genomic_DNA"/>
</dbReference>
<dbReference type="RefSeq" id="WP_135482334.1">
    <property type="nucleotide sequence ID" value="NZ_SRMF01000002.1"/>
</dbReference>
<dbReference type="Gene3D" id="3.40.50.300">
    <property type="entry name" value="P-loop containing nucleotide triphosphate hydrolases"/>
    <property type="match status" value="1"/>
</dbReference>
<proteinExistence type="predicted"/>
<dbReference type="GO" id="GO:0016887">
    <property type="term" value="F:ATP hydrolysis activity"/>
    <property type="evidence" value="ECO:0007669"/>
    <property type="project" value="InterPro"/>
</dbReference>
<evidence type="ECO:0000259" key="2">
    <source>
        <dbReference type="Pfam" id="PF10088"/>
    </source>
</evidence>
<feature type="coiled-coil region" evidence="1">
    <location>
        <begin position="330"/>
        <end position="384"/>
    </location>
</feature>
<sequence length="572" mass="66046">MLKIKRLYSEPSLFEPIDFFNGFNLILGETTDDSVKTNGVGKSLCIEFINYALLKDHGKSRVSKIPKNDLPEGFEICLDFEVDDKKITIRRNVFKEDFPQLYVNGKLKPVANKSQVLEYLTSLTFGSISTNESPSFRSILGPLIRDEKSEFKSIIKCFDTDKRIPPDYEPHLYLLGINPAPYNQANHLSRDLEKIRAAKSKVKESVEALTGKNISEAKADLNDLKNQAEKTQKDIDRLENIEGYDIVKSEIIALEDEIEDKRARQEVLKSEISKIQLFKGDNYIDENEVADLYNQFKDGLGDLIKKELSEVSAFKKKIDDFQRSLINERKENVTKEIGALDEELKTLDNRYKEKVSLLDQEGLLKSLKKTIAIHQRKMEDYSSLNSFLEAFSNHEQERKDKDIERKNQIHLLDTYVIEAKDSVESIESLILEMHEYVYGNQQCSFDVEVKDNKEIVKFDLRIYDDGSHSIDREKVFFYDYALLTSPSTEGRHPGLLIHDNIFEVDRDTLIKNLDYISSTLGSLANKQYILTLNKDMLSPEDLLTLKLNMSNHVRATFTKNKRFLNIHYQESL</sequence>
<name>A0A4Z0WGC9_9GAMM</name>
<reference evidence="3 4" key="1">
    <citation type="submission" date="2019-04" db="EMBL/GenBank/DDBJ databases">
        <title>Natronospirillum operosus gen. nov., sp. nov., a haloalkaliphilic satellite isolated from decaying biomass of laboratory culture of cyanobacterium Geitlerinema sp. and proposal of Natronospirillaceae fam. nov. and Saccharospirillaceae fam. nov.</title>
        <authorList>
            <person name="Kevbrin V."/>
            <person name="Boltyanskaya Y."/>
            <person name="Koziaeva V."/>
            <person name="Grouzdev D.S."/>
            <person name="Park M."/>
            <person name="Cho J."/>
        </authorList>
    </citation>
    <scope>NUCLEOTIDE SEQUENCE [LARGE SCALE GENOMIC DNA]</scope>
    <source>
        <strain evidence="3 4">G-116</strain>
    </source>
</reference>
<dbReference type="Pfam" id="PF10088">
    <property type="entry name" value="DUF2326"/>
    <property type="match status" value="1"/>
</dbReference>
<feature type="domain" description="DUF2326" evidence="2">
    <location>
        <begin position="434"/>
        <end position="566"/>
    </location>
</feature>
<accession>A0A4Z0WGC9</accession>
<dbReference type="SUPFAM" id="SSF52540">
    <property type="entry name" value="P-loop containing nucleoside triphosphate hydrolases"/>
    <property type="match status" value="1"/>
</dbReference>
<gene>
    <name evidence="3" type="ORF">E4656_06485</name>
</gene>
<dbReference type="InterPro" id="IPR027417">
    <property type="entry name" value="P-loop_NTPase"/>
</dbReference>
<dbReference type="InterPro" id="IPR018760">
    <property type="entry name" value="DUF2326"/>
</dbReference>
<dbReference type="Proteomes" id="UP000297475">
    <property type="component" value="Unassembled WGS sequence"/>
</dbReference>
<dbReference type="OrthoDB" id="7888902at2"/>
<keyword evidence="4" id="KW-1185">Reference proteome</keyword>
<evidence type="ECO:0000313" key="4">
    <source>
        <dbReference type="Proteomes" id="UP000297475"/>
    </source>
</evidence>
<evidence type="ECO:0000313" key="3">
    <source>
        <dbReference type="EMBL" id="TGG93838.1"/>
    </source>
</evidence>